<dbReference type="Proteomes" id="UP000023152">
    <property type="component" value="Unassembled WGS sequence"/>
</dbReference>
<dbReference type="PRINTS" id="PR00926">
    <property type="entry name" value="MITOCARRIER"/>
</dbReference>
<feature type="region of interest" description="Disordered" evidence="12">
    <location>
        <begin position="1"/>
        <end position="30"/>
    </location>
</feature>
<feature type="repeat" description="Solcar" evidence="10">
    <location>
        <begin position="35"/>
        <end position="120"/>
    </location>
</feature>
<dbReference type="InterPro" id="IPR050391">
    <property type="entry name" value="Mito_Metabolite_Transporter"/>
</dbReference>
<dbReference type="AlphaFoldDB" id="X6NB17"/>
<keyword evidence="3 11" id="KW-0813">Transport</keyword>
<keyword evidence="8" id="KW-0496">Mitochondrion</keyword>
<evidence type="ECO:0000256" key="7">
    <source>
        <dbReference type="ARBA" id="ARBA00022989"/>
    </source>
</evidence>
<evidence type="ECO:0000313" key="14">
    <source>
        <dbReference type="Proteomes" id="UP000023152"/>
    </source>
</evidence>
<keyword evidence="4 10" id="KW-0812">Transmembrane</keyword>
<dbReference type="FunFam" id="1.50.40.10:FF:000009">
    <property type="entry name" value="Mitochondrial 2-oxoglutarate/malate carrier protein"/>
    <property type="match status" value="1"/>
</dbReference>
<dbReference type="Gene3D" id="1.50.40.10">
    <property type="entry name" value="Mitochondrial carrier domain"/>
    <property type="match status" value="1"/>
</dbReference>
<dbReference type="InterPro" id="IPR018108">
    <property type="entry name" value="MCP_transmembrane"/>
</dbReference>
<feature type="compositionally biased region" description="Pro residues" evidence="12">
    <location>
        <begin position="7"/>
        <end position="19"/>
    </location>
</feature>
<evidence type="ECO:0000313" key="13">
    <source>
        <dbReference type="EMBL" id="ETO22507.1"/>
    </source>
</evidence>
<evidence type="ECO:0000256" key="8">
    <source>
        <dbReference type="ARBA" id="ARBA00023128"/>
    </source>
</evidence>
<organism evidence="13 14">
    <name type="scientific">Reticulomyxa filosa</name>
    <dbReference type="NCBI Taxonomy" id="46433"/>
    <lineage>
        <taxon>Eukaryota</taxon>
        <taxon>Sar</taxon>
        <taxon>Rhizaria</taxon>
        <taxon>Retaria</taxon>
        <taxon>Foraminifera</taxon>
        <taxon>Monothalamids</taxon>
        <taxon>Reticulomyxidae</taxon>
        <taxon>Reticulomyxa</taxon>
    </lineage>
</organism>
<keyword evidence="6" id="KW-0999">Mitochondrion inner membrane</keyword>
<dbReference type="PROSITE" id="PS50920">
    <property type="entry name" value="SOLCAR"/>
    <property type="match status" value="3"/>
</dbReference>
<evidence type="ECO:0000256" key="5">
    <source>
        <dbReference type="ARBA" id="ARBA00022737"/>
    </source>
</evidence>
<reference evidence="13 14" key="1">
    <citation type="journal article" date="2013" name="Curr. Biol.">
        <title>The Genome of the Foraminiferan Reticulomyxa filosa.</title>
        <authorList>
            <person name="Glockner G."/>
            <person name="Hulsmann N."/>
            <person name="Schleicher M."/>
            <person name="Noegel A.A."/>
            <person name="Eichinger L."/>
            <person name="Gallinger C."/>
            <person name="Pawlowski J."/>
            <person name="Sierra R."/>
            <person name="Euteneuer U."/>
            <person name="Pillet L."/>
            <person name="Moustafa A."/>
            <person name="Platzer M."/>
            <person name="Groth M."/>
            <person name="Szafranski K."/>
            <person name="Schliwa M."/>
        </authorList>
    </citation>
    <scope>NUCLEOTIDE SEQUENCE [LARGE SCALE GENOMIC DNA]</scope>
</reference>
<evidence type="ECO:0000256" key="3">
    <source>
        <dbReference type="ARBA" id="ARBA00022448"/>
    </source>
</evidence>
<evidence type="ECO:0000256" key="11">
    <source>
        <dbReference type="RuleBase" id="RU000488"/>
    </source>
</evidence>
<dbReference type="InterPro" id="IPR002067">
    <property type="entry name" value="MCP"/>
</dbReference>
<evidence type="ECO:0000256" key="1">
    <source>
        <dbReference type="ARBA" id="ARBA00004448"/>
    </source>
</evidence>
<feature type="repeat" description="Solcar" evidence="10">
    <location>
        <begin position="246"/>
        <end position="336"/>
    </location>
</feature>
<evidence type="ECO:0000256" key="9">
    <source>
        <dbReference type="ARBA" id="ARBA00023136"/>
    </source>
</evidence>
<accession>X6NB17</accession>
<dbReference type="InterPro" id="IPR023395">
    <property type="entry name" value="MCP_dom_sf"/>
</dbReference>
<dbReference type="EMBL" id="ASPP01010671">
    <property type="protein sequence ID" value="ETO22507.1"/>
    <property type="molecule type" value="Genomic_DNA"/>
</dbReference>
<keyword evidence="9 10" id="KW-0472">Membrane</keyword>
<dbReference type="PANTHER" id="PTHR45618">
    <property type="entry name" value="MITOCHONDRIAL DICARBOXYLATE CARRIER-RELATED"/>
    <property type="match status" value="1"/>
</dbReference>
<comment type="caution">
    <text evidence="13">The sequence shown here is derived from an EMBL/GenBank/DDBJ whole genome shotgun (WGS) entry which is preliminary data.</text>
</comment>
<sequence length="342" mass="37495">MATASPTPAPAATPAPAPPKPKKLQDRSPAWKHSRPFLLGGLAGSSATICIQPIDMVKVRIQLQGEGTGKGVNRNPFSVGRELIAKEGFFSLYRGLSAGIVRQLTYGTTRLGVYRTLTNHFTPPGGSAADISFLHTLGMSIAAGGLGALVGTPADAALIRMQADATLPEAQRRGYRNVFDALWRMAKEEGLKGFFSGGGPTVARGLVINVERVFFFLKMMFLLFLRKGMLTTYDPTKKYLTPYLGDGQTNRFASGFVSGWCAATLSLPFDFIKTRIQKMKPDKEGKLPYSGFFDCAAKVAKNEGLLAFYNGYFTFCVRIIPHITLTWVFMDNYEILFKQYNI</sequence>
<keyword evidence="7" id="KW-1133">Transmembrane helix</keyword>
<keyword evidence="14" id="KW-1185">Reference proteome</keyword>
<dbReference type="GO" id="GO:0005743">
    <property type="term" value="C:mitochondrial inner membrane"/>
    <property type="evidence" value="ECO:0007669"/>
    <property type="project" value="UniProtKB-SubCell"/>
</dbReference>
<dbReference type="Pfam" id="PF00153">
    <property type="entry name" value="Mito_carr"/>
    <property type="match status" value="3"/>
</dbReference>
<evidence type="ECO:0000256" key="2">
    <source>
        <dbReference type="ARBA" id="ARBA00006375"/>
    </source>
</evidence>
<evidence type="ECO:0000256" key="12">
    <source>
        <dbReference type="SAM" id="MobiDB-lite"/>
    </source>
</evidence>
<dbReference type="GO" id="GO:0055085">
    <property type="term" value="P:transmembrane transport"/>
    <property type="evidence" value="ECO:0007669"/>
    <property type="project" value="InterPro"/>
</dbReference>
<comment type="subcellular location">
    <subcellularLocation>
        <location evidence="1">Mitochondrion inner membrane</location>
        <topology evidence="1">Multi-pass membrane protein</topology>
    </subcellularLocation>
</comment>
<name>X6NB17_RETFI</name>
<dbReference type="OMA" id="TLWRGAI"/>
<evidence type="ECO:0000256" key="10">
    <source>
        <dbReference type="PROSITE-ProRule" id="PRU00282"/>
    </source>
</evidence>
<dbReference type="SUPFAM" id="SSF103506">
    <property type="entry name" value="Mitochondrial carrier"/>
    <property type="match status" value="1"/>
</dbReference>
<evidence type="ECO:0000256" key="4">
    <source>
        <dbReference type="ARBA" id="ARBA00022692"/>
    </source>
</evidence>
<proteinExistence type="inferred from homology"/>
<comment type="similarity">
    <text evidence="2 11">Belongs to the mitochondrial carrier (TC 2.A.29) family.</text>
</comment>
<keyword evidence="5" id="KW-0677">Repeat</keyword>
<feature type="repeat" description="Solcar" evidence="10">
    <location>
        <begin position="131"/>
        <end position="222"/>
    </location>
</feature>
<gene>
    <name evidence="13" type="ORF">RFI_14692</name>
</gene>
<evidence type="ECO:0000256" key="6">
    <source>
        <dbReference type="ARBA" id="ARBA00022792"/>
    </source>
</evidence>
<protein>
    <submittedName>
        <fullName evidence="13">Mitochondrial dicarboxylate carrier protein</fullName>
    </submittedName>
</protein>
<dbReference type="OrthoDB" id="448427at2759"/>